<feature type="compositionally biased region" description="Polar residues" evidence="1">
    <location>
        <begin position="127"/>
        <end position="141"/>
    </location>
</feature>
<keyword evidence="3" id="KW-1185">Reference proteome</keyword>
<feature type="region of interest" description="Disordered" evidence="1">
    <location>
        <begin position="505"/>
        <end position="578"/>
    </location>
</feature>
<feature type="compositionally biased region" description="Basic and acidic residues" evidence="1">
    <location>
        <begin position="116"/>
        <end position="125"/>
    </location>
</feature>
<feature type="compositionally biased region" description="Gly residues" evidence="1">
    <location>
        <begin position="560"/>
        <end position="569"/>
    </location>
</feature>
<name>A0A0S4KIC1_BODSA</name>
<dbReference type="AlphaFoldDB" id="A0A0S4KIC1"/>
<protein>
    <submittedName>
        <fullName evidence="2">Uncharacterized protein</fullName>
    </submittedName>
</protein>
<accession>A0A0S4KIC1</accession>
<evidence type="ECO:0000256" key="1">
    <source>
        <dbReference type="SAM" id="MobiDB-lite"/>
    </source>
</evidence>
<organism evidence="2 3">
    <name type="scientific">Bodo saltans</name>
    <name type="common">Flagellated protozoan</name>
    <dbReference type="NCBI Taxonomy" id="75058"/>
    <lineage>
        <taxon>Eukaryota</taxon>
        <taxon>Discoba</taxon>
        <taxon>Euglenozoa</taxon>
        <taxon>Kinetoplastea</taxon>
        <taxon>Metakinetoplastina</taxon>
        <taxon>Eubodonida</taxon>
        <taxon>Bodonidae</taxon>
        <taxon>Bodo</taxon>
    </lineage>
</organism>
<dbReference type="EMBL" id="CYKH01000362">
    <property type="protein sequence ID" value="CUI13341.1"/>
    <property type="molecule type" value="Genomic_DNA"/>
</dbReference>
<dbReference type="Proteomes" id="UP000051952">
    <property type="component" value="Unassembled WGS sequence"/>
</dbReference>
<proteinExistence type="predicted"/>
<sequence>MPPPLVSVKSAPRGNPIWNQMPAGGRSASGSSAQPVIVDGGSRERSDAPLPQVSNSSNNDHLFHQPQQEQQHHYRREDNSPQDASPMEQQVHYRSYQHDAPPSPSASHASSTINRRPLDGGDDIRQVPSQTLGSAPLPTTHSPKHTGVVVGPNAMPSSTSDPRAPGSGVFVKRKVKKGTSTSGDTPQPYRKSPTRAGSEGNSTPGRVRSILRNPVARHSTVTFAADVIGITFDLLESIPVLKKSDVEQSTLKDEVFASLNGPVTSREQITVNITSDDDGQGVRVEGIIDHLRNHEEQNAVIRRLADFLHSPNVFGRSLAPFLALGSAVGAADRSLNDVIQRILVREAKINDVPVKSVAPASAGIAAKRSSGAGQSTPLWDPDYNRPSVSSPPPLLVGGPNDASRGAERFEKRRRAYQASLGIVYASPLAIPTPHQGRWDRPQAEPYVVRPDPVVERSIQHQYPASAEVELGGSLRGNATETPRSQTGGGANGGLRYSYLPHGIVDSPTATPKNNSFFPPPPNPYAKNSPTSSPQMQSFAPIGTGGERLLVREPVVHQYHNGGGGGGSGSARGTPSNTY</sequence>
<feature type="compositionally biased region" description="Polar residues" evidence="1">
    <location>
        <begin position="52"/>
        <end position="69"/>
    </location>
</feature>
<feature type="region of interest" description="Disordered" evidence="1">
    <location>
        <begin position="363"/>
        <end position="400"/>
    </location>
</feature>
<reference evidence="3" key="1">
    <citation type="submission" date="2015-09" db="EMBL/GenBank/DDBJ databases">
        <authorList>
            <consortium name="Pathogen Informatics"/>
        </authorList>
    </citation>
    <scope>NUCLEOTIDE SEQUENCE [LARGE SCALE GENOMIC DNA]</scope>
    <source>
        <strain evidence="3">Lake Konstanz</strain>
    </source>
</reference>
<feature type="non-terminal residue" evidence="2">
    <location>
        <position position="578"/>
    </location>
</feature>
<evidence type="ECO:0000313" key="3">
    <source>
        <dbReference type="Proteomes" id="UP000051952"/>
    </source>
</evidence>
<feature type="compositionally biased region" description="Basic and acidic residues" evidence="1">
    <location>
        <begin position="70"/>
        <end position="79"/>
    </location>
</feature>
<feature type="region of interest" description="Disordered" evidence="1">
    <location>
        <begin position="1"/>
        <end position="207"/>
    </location>
</feature>
<feature type="compositionally biased region" description="Polar residues" evidence="1">
    <location>
        <begin position="476"/>
        <end position="485"/>
    </location>
</feature>
<gene>
    <name evidence="2" type="ORF">BSAL_63810</name>
</gene>
<feature type="region of interest" description="Disordered" evidence="1">
    <location>
        <begin position="473"/>
        <end position="492"/>
    </location>
</feature>
<evidence type="ECO:0000313" key="2">
    <source>
        <dbReference type="EMBL" id="CUI13341.1"/>
    </source>
</evidence>
<dbReference type="VEuPathDB" id="TriTrypDB:BSAL_63810"/>
<feature type="compositionally biased region" description="Low complexity" evidence="1">
    <location>
        <begin position="23"/>
        <end position="33"/>
    </location>
</feature>